<evidence type="ECO:0000313" key="2">
    <source>
        <dbReference type="EMBL" id="KAF6240966.1"/>
    </source>
</evidence>
<dbReference type="EMBL" id="JACCJC010000002">
    <property type="protein sequence ID" value="KAF6240966.1"/>
    <property type="molecule type" value="Genomic_DNA"/>
</dbReference>
<dbReference type="RefSeq" id="XP_037170214.1">
    <property type="nucleotide sequence ID" value="XM_037302707.1"/>
</dbReference>
<dbReference type="GeneID" id="59282437"/>
<accession>A0A8H6L9Y6</accession>
<gene>
    <name evidence="2" type="ORF">HO173_000759</name>
</gene>
<feature type="region of interest" description="Disordered" evidence="1">
    <location>
        <begin position="54"/>
        <end position="84"/>
    </location>
</feature>
<sequence length="335" mass="37689">MSVRELPVHQPKLIRQQTTLLQNKLHSTFYSGGIAHPTIPRFLDRVSMLQNQKANSYSQPALPVNTQAAQKHAGSEKSSSPRVQHNLLPLSTKEAPPNSDSWTTVSNWLATSQTFEKPPTPAPVADPAPRQRRPKEYWLQVAKTLDLRVKSRSEQFKAPIRSTPDSICANPGINGSISNPQPHTQLRKPDEHTPPDQPDTATDTVSPLLPDTMGPPRKQERERESSIEANLSEIQGKLEKHRRGQEQQGRLEAQKLKKADEALKGKAEGLAADAMATHEKEQERKEYVEGRARDIHENLLQCKPFDMDAVRREFSEREVQGITKIVRELGFAKKE</sequence>
<proteinExistence type="predicted"/>
<evidence type="ECO:0000313" key="3">
    <source>
        <dbReference type="Proteomes" id="UP000578531"/>
    </source>
</evidence>
<evidence type="ECO:0000256" key="1">
    <source>
        <dbReference type="SAM" id="MobiDB-lite"/>
    </source>
</evidence>
<feature type="compositionally biased region" description="Polar residues" evidence="1">
    <location>
        <begin position="54"/>
        <end position="69"/>
    </location>
</feature>
<feature type="compositionally biased region" description="Polar residues" evidence="1">
    <location>
        <begin position="173"/>
        <end position="184"/>
    </location>
</feature>
<feature type="compositionally biased region" description="Basic and acidic residues" evidence="1">
    <location>
        <begin position="217"/>
        <end position="226"/>
    </location>
</feature>
<comment type="caution">
    <text evidence="2">The sequence shown here is derived from an EMBL/GenBank/DDBJ whole genome shotgun (WGS) entry which is preliminary data.</text>
</comment>
<feature type="region of interest" description="Disordered" evidence="1">
    <location>
        <begin position="112"/>
        <end position="135"/>
    </location>
</feature>
<dbReference type="Proteomes" id="UP000578531">
    <property type="component" value="Unassembled WGS sequence"/>
</dbReference>
<feature type="region of interest" description="Disordered" evidence="1">
    <location>
        <begin position="153"/>
        <end position="226"/>
    </location>
</feature>
<protein>
    <submittedName>
        <fullName evidence="2">Uncharacterized protein</fullName>
    </submittedName>
</protein>
<organism evidence="2 3">
    <name type="scientific">Letharia columbiana</name>
    <dbReference type="NCBI Taxonomy" id="112416"/>
    <lineage>
        <taxon>Eukaryota</taxon>
        <taxon>Fungi</taxon>
        <taxon>Dikarya</taxon>
        <taxon>Ascomycota</taxon>
        <taxon>Pezizomycotina</taxon>
        <taxon>Lecanoromycetes</taxon>
        <taxon>OSLEUM clade</taxon>
        <taxon>Lecanoromycetidae</taxon>
        <taxon>Lecanorales</taxon>
        <taxon>Lecanorineae</taxon>
        <taxon>Parmeliaceae</taxon>
        <taxon>Letharia</taxon>
    </lineage>
</organism>
<reference evidence="2 3" key="1">
    <citation type="journal article" date="2020" name="Genomics">
        <title>Complete, high-quality genomes from long-read metagenomic sequencing of two wolf lichen thalli reveals enigmatic genome architecture.</title>
        <authorList>
            <person name="McKenzie S.K."/>
            <person name="Walston R.F."/>
            <person name="Allen J.L."/>
        </authorList>
    </citation>
    <scope>NUCLEOTIDE SEQUENCE [LARGE SCALE GENOMIC DNA]</scope>
    <source>
        <strain evidence="2">WasteWater2</strain>
    </source>
</reference>
<dbReference type="AlphaFoldDB" id="A0A8H6L9Y6"/>
<keyword evidence="3" id="KW-1185">Reference proteome</keyword>
<name>A0A8H6L9Y6_9LECA</name>
<dbReference type="OrthoDB" id="5416572at2759"/>